<keyword evidence="1" id="KW-0808">Transferase</keyword>
<accession>A0A2P5FAK8</accession>
<dbReference type="EMBL" id="JXTC01000048">
    <property type="protein sequence ID" value="PON94820.1"/>
    <property type="molecule type" value="Genomic_DNA"/>
</dbReference>
<dbReference type="InterPro" id="IPR026669">
    <property type="entry name" value="Arsenite_MeTrfase-like"/>
</dbReference>
<dbReference type="Proteomes" id="UP000237000">
    <property type="component" value="Unassembled WGS sequence"/>
</dbReference>
<dbReference type="Gene3D" id="3.40.50.150">
    <property type="entry name" value="Vaccinia Virus protein VP39"/>
    <property type="match status" value="1"/>
</dbReference>
<keyword evidence="1" id="KW-0489">Methyltransferase</keyword>
<gene>
    <name evidence="1" type="ORF">TorRG33x02_093330</name>
</gene>
<organism evidence="1 2">
    <name type="scientific">Trema orientale</name>
    <name type="common">Charcoal tree</name>
    <name type="synonym">Celtis orientalis</name>
    <dbReference type="NCBI Taxonomy" id="63057"/>
    <lineage>
        <taxon>Eukaryota</taxon>
        <taxon>Viridiplantae</taxon>
        <taxon>Streptophyta</taxon>
        <taxon>Embryophyta</taxon>
        <taxon>Tracheophyta</taxon>
        <taxon>Spermatophyta</taxon>
        <taxon>Magnoliopsida</taxon>
        <taxon>eudicotyledons</taxon>
        <taxon>Gunneridae</taxon>
        <taxon>Pentapetalae</taxon>
        <taxon>rosids</taxon>
        <taxon>fabids</taxon>
        <taxon>Rosales</taxon>
        <taxon>Cannabaceae</taxon>
        <taxon>Trema</taxon>
    </lineage>
</organism>
<dbReference type="PANTHER" id="PTHR43675">
    <property type="entry name" value="ARSENITE METHYLTRANSFERASE"/>
    <property type="match status" value="1"/>
</dbReference>
<comment type="caution">
    <text evidence="1">The sequence shown here is derived from an EMBL/GenBank/DDBJ whole genome shotgun (WGS) entry which is preliminary data.</text>
</comment>
<dbReference type="Pfam" id="PF02353">
    <property type="entry name" value="CMAS"/>
    <property type="match status" value="1"/>
</dbReference>
<dbReference type="PANTHER" id="PTHR43675:SF30">
    <property type="entry name" value="CYCLOPROPANE-FATTY-ACYL-PHOSPHOLIPID SYNTHASE"/>
    <property type="match status" value="1"/>
</dbReference>
<dbReference type="GO" id="GO:0008168">
    <property type="term" value="F:methyltransferase activity"/>
    <property type="evidence" value="ECO:0007669"/>
    <property type="project" value="UniProtKB-KW"/>
</dbReference>
<protein>
    <submittedName>
        <fullName evidence="1">S-adenosyl-L-methionine-dependent methyltransferase</fullName>
    </submittedName>
</protein>
<keyword evidence="2" id="KW-1185">Reference proteome</keyword>
<name>A0A2P5FAK8_TREOI</name>
<reference evidence="2" key="1">
    <citation type="submission" date="2016-06" db="EMBL/GenBank/DDBJ databases">
        <title>Parallel loss of symbiosis genes in relatives of nitrogen-fixing non-legume Parasponia.</title>
        <authorList>
            <person name="Van Velzen R."/>
            <person name="Holmer R."/>
            <person name="Bu F."/>
            <person name="Rutten L."/>
            <person name="Van Zeijl A."/>
            <person name="Liu W."/>
            <person name="Santuari L."/>
            <person name="Cao Q."/>
            <person name="Sharma T."/>
            <person name="Shen D."/>
            <person name="Roswanjaya Y."/>
            <person name="Wardhani T."/>
            <person name="Kalhor M.S."/>
            <person name="Jansen J."/>
            <person name="Van den Hoogen J."/>
            <person name="Gungor B."/>
            <person name="Hartog M."/>
            <person name="Hontelez J."/>
            <person name="Verver J."/>
            <person name="Yang W.-C."/>
            <person name="Schijlen E."/>
            <person name="Repin R."/>
            <person name="Schilthuizen M."/>
            <person name="Schranz E."/>
            <person name="Heidstra R."/>
            <person name="Miyata K."/>
            <person name="Fedorova E."/>
            <person name="Kohlen W."/>
            <person name="Bisseling T."/>
            <person name="Smit S."/>
            <person name="Geurts R."/>
        </authorList>
    </citation>
    <scope>NUCLEOTIDE SEQUENCE [LARGE SCALE GENOMIC DNA]</scope>
    <source>
        <strain evidence="2">cv. RG33-2</strain>
    </source>
</reference>
<dbReference type="AlphaFoldDB" id="A0A2P5FAK8"/>
<dbReference type="OrthoDB" id="5977668at2759"/>
<dbReference type="STRING" id="63057.A0A2P5FAK8"/>
<dbReference type="InterPro" id="IPR029063">
    <property type="entry name" value="SAM-dependent_MTases_sf"/>
</dbReference>
<proteinExistence type="predicted"/>
<dbReference type="InParanoid" id="A0A2P5FAK8"/>
<dbReference type="GO" id="GO:0032259">
    <property type="term" value="P:methylation"/>
    <property type="evidence" value="ECO:0007669"/>
    <property type="project" value="UniProtKB-KW"/>
</dbReference>
<evidence type="ECO:0000313" key="1">
    <source>
        <dbReference type="EMBL" id="PON94820.1"/>
    </source>
</evidence>
<dbReference type="SUPFAM" id="SSF53335">
    <property type="entry name" value="S-adenosyl-L-methionine-dependent methyltransferases"/>
    <property type="match status" value="1"/>
</dbReference>
<dbReference type="CDD" id="cd02440">
    <property type="entry name" value="AdoMet_MTases"/>
    <property type="match status" value="1"/>
</dbReference>
<sequence length="541" mass="61820">MPQNPPAWSAWNFLGSRDNKLCLTYWLNVLQNLGETSLPLLVTLNPEQPPNHTLLKWSTGHPVPSIAASRASLELHRIQWDLVLWSIPGLSDYLRYTFSGYGFHDEDGLKAVVKAGMAAACGLLGKSCDLLSCPKRMVPSLMETGACLFVTRFLKRFISAGCLIYSLLEEGGTIFTFEGSTERCTHKTAIKIHSPFYWKVMTQVDLGLADVYINGDFTFVDKEEGLLNLIMILIANRDSNSSVSKLNKKSLRGWWTPLLFTASLASAKYFFQHVSRQNTLTQARRNISLHYDLSNELFALFLTYSTAIFKSNDEDLKVAQLRKISLLIEKARIEKNHEVLEIGCGWGSLAIEVVKRTGCKKQLKLAQAKVRDPGLQNNIRFLLCDYRQLPASYKFDRIIRCEMLENVGHEFIEDFFGCCESVLAENGILVLQFTSLPDERYDEYRRSSDFIKEYIFPGAYIPSLSRVTSAMAAACRFSVEHLENIGSDYYQTLRCWRRNFLEKQSDIKAPGFNEKFIRTWEYYFLIIVQQVSRLIPLEITR</sequence>
<evidence type="ECO:0000313" key="2">
    <source>
        <dbReference type="Proteomes" id="UP000237000"/>
    </source>
</evidence>